<keyword evidence="6" id="KW-1185">Reference proteome</keyword>
<protein>
    <recommendedName>
        <fullName evidence="4">Protein kinase domain-containing protein</fullName>
    </recommendedName>
</protein>
<dbReference type="InterPro" id="IPR001245">
    <property type="entry name" value="Ser-Thr/Tyr_kinase_cat_dom"/>
</dbReference>
<keyword evidence="2" id="KW-0472">Membrane</keyword>
<comment type="caution">
    <text evidence="5">The sequence shown here is derived from an EMBL/GenBank/DDBJ whole genome shotgun (WGS) entry which is preliminary data.</text>
</comment>
<organism evidence="5 6">
    <name type="scientific">Rhododendron griersonianum</name>
    <dbReference type="NCBI Taxonomy" id="479676"/>
    <lineage>
        <taxon>Eukaryota</taxon>
        <taxon>Viridiplantae</taxon>
        <taxon>Streptophyta</taxon>
        <taxon>Embryophyta</taxon>
        <taxon>Tracheophyta</taxon>
        <taxon>Spermatophyta</taxon>
        <taxon>Magnoliopsida</taxon>
        <taxon>eudicotyledons</taxon>
        <taxon>Gunneridae</taxon>
        <taxon>Pentapetalae</taxon>
        <taxon>asterids</taxon>
        <taxon>Ericales</taxon>
        <taxon>Ericaceae</taxon>
        <taxon>Ericoideae</taxon>
        <taxon>Rhodoreae</taxon>
        <taxon>Rhododendron</taxon>
    </lineage>
</organism>
<dbReference type="GO" id="GO:0005524">
    <property type="term" value="F:ATP binding"/>
    <property type="evidence" value="ECO:0007669"/>
    <property type="project" value="InterPro"/>
</dbReference>
<dbReference type="Pfam" id="PF07714">
    <property type="entry name" value="PK_Tyr_Ser-Thr"/>
    <property type="match status" value="1"/>
</dbReference>
<dbReference type="PROSITE" id="PS50011">
    <property type="entry name" value="PROTEIN_KINASE_DOM"/>
    <property type="match status" value="1"/>
</dbReference>
<gene>
    <name evidence="5" type="ORF">RHGRI_012187</name>
</gene>
<dbReference type="GO" id="GO:0004672">
    <property type="term" value="F:protein kinase activity"/>
    <property type="evidence" value="ECO:0007669"/>
    <property type="project" value="InterPro"/>
</dbReference>
<feature type="domain" description="Protein kinase" evidence="4">
    <location>
        <begin position="1"/>
        <end position="303"/>
    </location>
</feature>
<proteinExistence type="predicted"/>
<dbReference type="GO" id="GO:0005886">
    <property type="term" value="C:plasma membrane"/>
    <property type="evidence" value="ECO:0007669"/>
    <property type="project" value="UniProtKB-SubCell"/>
</dbReference>
<accession>A0AAV6KQV5</accession>
<feature type="region of interest" description="Disordered" evidence="3">
    <location>
        <begin position="1"/>
        <end position="26"/>
    </location>
</feature>
<evidence type="ECO:0000256" key="3">
    <source>
        <dbReference type="SAM" id="MobiDB-lite"/>
    </source>
</evidence>
<reference evidence="5" key="1">
    <citation type="submission" date="2020-08" db="EMBL/GenBank/DDBJ databases">
        <title>Plant Genome Project.</title>
        <authorList>
            <person name="Zhang R.-G."/>
        </authorList>
    </citation>
    <scope>NUCLEOTIDE SEQUENCE</scope>
    <source>
        <strain evidence="5">WSP0</strain>
        <tissue evidence="5">Leaf</tissue>
    </source>
</reference>
<dbReference type="Proteomes" id="UP000823749">
    <property type="component" value="Chromosome 4"/>
</dbReference>
<dbReference type="InterPro" id="IPR011009">
    <property type="entry name" value="Kinase-like_dom_sf"/>
</dbReference>
<dbReference type="Gene3D" id="1.10.510.10">
    <property type="entry name" value="Transferase(Phosphotransferase) domain 1"/>
    <property type="match status" value="1"/>
</dbReference>
<dbReference type="InterPro" id="IPR050823">
    <property type="entry name" value="Plant_Ser_Thr_Prot_Kinase"/>
</dbReference>
<sequence>MASEIAAPMPLMKRYPPFDQSGEPEPKKANASLVEYLEPPQRLSINRTVQVSFEWVSMLSYRAHTGLLNKEEVMFLRDASVVDHPNLENVIGYCCDEQVRGVVYDLDPVDTLHNMMLKDDFTWLRRIKVALGFACLLEFLHGHDKPYLVFNIDACHIMLDQEFNPILFDFGLMSGGIIGELSYPKKFIYMSLGYVDPFFVDTGMRHDLSCDVFSYGVILIELIAKITIDLEKSVRLMDLPDEWAKRVHKPSVSLVQESLEKDLGYEATDGPMITNLAMHNVEYYLENRPTMKQVVMHNVEYYLENRPTMKQVVEQLEGLRVVLHHGDGLGLSN</sequence>
<dbReference type="SUPFAM" id="SSF56112">
    <property type="entry name" value="Protein kinase-like (PK-like)"/>
    <property type="match status" value="1"/>
</dbReference>
<evidence type="ECO:0000256" key="2">
    <source>
        <dbReference type="ARBA" id="ARBA00022475"/>
    </source>
</evidence>
<name>A0AAV6KQV5_9ERIC</name>
<dbReference type="AlphaFoldDB" id="A0AAV6KQV5"/>
<comment type="subcellular location">
    <subcellularLocation>
        <location evidence="1">Cell membrane</location>
    </subcellularLocation>
</comment>
<dbReference type="PANTHER" id="PTHR45621">
    <property type="entry name" value="OS01G0588500 PROTEIN-RELATED"/>
    <property type="match status" value="1"/>
</dbReference>
<dbReference type="EMBL" id="JACTNZ010000004">
    <property type="protein sequence ID" value="KAG5554546.1"/>
    <property type="molecule type" value="Genomic_DNA"/>
</dbReference>
<evidence type="ECO:0000313" key="6">
    <source>
        <dbReference type="Proteomes" id="UP000823749"/>
    </source>
</evidence>
<evidence type="ECO:0000256" key="1">
    <source>
        <dbReference type="ARBA" id="ARBA00004236"/>
    </source>
</evidence>
<dbReference type="InterPro" id="IPR000719">
    <property type="entry name" value="Prot_kinase_dom"/>
</dbReference>
<evidence type="ECO:0000313" key="5">
    <source>
        <dbReference type="EMBL" id="KAG5554546.1"/>
    </source>
</evidence>
<keyword evidence="2" id="KW-1003">Cell membrane</keyword>
<evidence type="ECO:0000259" key="4">
    <source>
        <dbReference type="PROSITE" id="PS50011"/>
    </source>
</evidence>